<keyword evidence="6 7" id="KW-0472">Membrane</keyword>
<feature type="transmembrane region" description="Helical" evidence="7">
    <location>
        <begin position="630"/>
        <end position="651"/>
    </location>
</feature>
<comment type="subcellular location">
    <subcellularLocation>
        <location evidence="1">Membrane</location>
        <topology evidence="1">Multi-pass membrane protein</topology>
    </subcellularLocation>
</comment>
<sequence length="714" mass="78909">MATPARLRRAAPISTRRIAWEIALTALMIGVTLAACALFARDTLRLGDAAGEGEDRVRLLAFVAVVGLLVYGNLVYQVARLGYLLRRLRHHPPAFEDLVASRWEAAPPVAVLVPSYKEDLRTIRQTLLSAALQHYPNRRVVLLLDDPPHPADREDAARLAAARRVPAEVEALLRVPAARVERGAAAFADRVRRGVVDPRGDLRALLEVYSDLTTWFARLADQVDGAPRADHTDAFFADATVRAHRRLLWQSARRLTRELVLGGLGAEAIAREYRRLGDLFRVEVTAFERKRYANLAHEPNKAANLNSYMGLLGRRARETRGADGLHLVPRPPGEYGAGDLVVPDATYVLTLDADSLLAPDYTLRLVDILERPGNERLAVVQTPYTAVPGPSGTLERIAGATTDMQYVVHQGFTWCGATFWVGANALLRKVALDDIRTEEVERGHRVDRFIQDRTVIEDTESTVDLIARGWRLHNYPERLAHSATPPDFGSLLIQRRRWANGGLLILPKLLRYAWRGPRHRATPLELLMRLHYLGSLFAGSVGLLALLFLPLEEGFGSVWLPVTAAPYFLLYGRDLRQAGYRRGDLLRVYAFNMLLLPVHLAGVAKSLQQAVTGAKTPFGRTPKVEGRTAAPAWAVLAEYLLLAYCLTAAGWDALAGRWLHALFSLGTAAALAYAVVAFVGTRASWEDLRAGWRGLGLGVPEPARRLWASDGARD</sequence>
<evidence type="ECO:0000259" key="8">
    <source>
        <dbReference type="Pfam" id="PF13632"/>
    </source>
</evidence>
<dbReference type="InterPro" id="IPR001173">
    <property type="entry name" value="Glyco_trans_2-like"/>
</dbReference>
<feature type="transmembrane region" description="Helical" evidence="7">
    <location>
        <begin position="60"/>
        <end position="79"/>
    </location>
</feature>
<dbReference type="InterPro" id="IPR029044">
    <property type="entry name" value="Nucleotide-diphossugar_trans"/>
</dbReference>
<protein>
    <submittedName>
        <fullName evidence="9">Cellulose synthase catalytic subunit-like protein</fullName>
    </submittedName>
</protein>
<evidence type="ECO:0000256" key="3">
    <source>
        <dbReference type="ARBA" id="ARBA00022679"/>
    </source>
</evidence>
<gene>
    <name evidence="9" type="ORF">AVDCRST_MAG49-4535</name>
</gene>
<keyword evidence="4 7" id="KW-0812">Transmembrane</keyword>
<proteinExistence type="predicted"/>
<dbReference type="GO" id="GO:0016758">
    <property type="term" value="F:hexosyltransferase activity"/>
    <property type="evidence" value="ECO:0007669"/>
    <property type="project" value="TreeGrafter"/>
</dbReference>
<feature type="transmembrane region" description="Helical" evidence="7">
    <location>
        <begin position="657"/>
        <end position="679"/>
    </location>
</feature>
<reference evidence="9" key="1">
    <citation type="submission" date="2020-02" db="EMBL/GenBank/DDBJ databases">
        <authorList>
            <person name="Meier V. D."/>
        </authorList>
    </citation>
    <scope>NUCLEOTIDE SEQUENCE</scope>
    <source>
        <strain evidence="9">AVDCRST_MAG49</strain>
    </source>
</reference>
<dbReference type="GO" id="GO:0005886">
    <property type="term" value="C:plasma membrane"/>
    <property type="evidence" value="ECO:0007669"/>
    <property type="project" value="TreeGrafter"/>
</dbReference>
<name>A0A6J4VGG5_9BACT</name>
<dbReference type="Gene3D" id="3.90.550.10">
    <property type="entry name" value="Spore Coat Polysaccharide Biosynthesis Protein SpsA, Chain A"/>
    <property type="match status" value="2"/>
</dbReference>
<evidence type="ECO:0000256" key="1">
    <source>
        <dbReference type="ARBA" id="ARBA00004141"/>
    </source>
</evidence>
<evidence type="ECO:0000256" key="4">
    <source>
        <dbReference type="ARBA" id="ARBA00022692"/>
    </source>
</evidence>
<evidence type="ECO:0000256" key="6">
    <source>
        <dbReference type="ARBA" id="ARBA00023136"/>
    </source>
</evidence>
<dbReference type="Pfam" id="PF13632">
    <property type="entry name" value="Glyco_trans_2_3"/>
    <property type="match status" value="1"/>
</dbReference>
<keyword evidence="2" id="KW-0328">Glycosyltransferase</keyword>
<evidence type="ECO:0000256" key="5">
    <source>
        <dbReference type="ARBA" id="ARBA00022989"/>
    </source>
</evidence>
<dbReference type="PANTHER" id="PTHR43867">
    <property type="entry name" value="CELLULOSE SYNTHASE CATALYTIC SUBUNIT A [UDP-FORMING]"/>
    <property type="match status" value="1"/>
</dbReference>
<dbReference type="AlphaFoldDB" id="A0A6J4VGG5"/>
<evidence type="ECO:0000256" key="7">
    <source>
        <dbReference type="SAM" id="Phobius"/>
    </source>
</evidence>
<keyword evidence="3" id="KW-0808">Transferase</keyword>
<organism evidence="9">
    <name type="scientific">uncultured Thermomicrobiales bacterium</name>
    <dbReference type="NCBI Taxonomy" id="1645740"/>
    <lineage>
        <taxon>Bacteria</taxon>
        <taxon>Pseudomonadati</taxon>
        <taxon>Thermomicrobiota</taxon>
        <taxon>Thermomicrobia</taxon>
        <taxon>Thermomicrobiales</taxon>
        <taxon>environmental samples</taxon>
    </lineage>
</organism>
<feature type="transmembrane region" description="Helical" evidence="7">
    <location>
        <begin position="555"/>
        <end position="572"/>
    </location>
</feature>
<dbReference type="PANTHER" id="PTHR43867:SF2">
    <property type="entry name" value="CELLULOSE SYNTHASE CATALYTIC SUBUNIT A [UDP-FORMING]"/>
    <property type="match status" value="1"/>
</dbReference>
<feature type="transmembrane region" description="Helical" evidence="7">
    <location>
        <begin position="530"/>
        <end position="549"/>
    </location>
</feature>
<dbReference type="SUPFAM" id="SSF53448">
    <property type="entry name" value="Nucleotide-diphospho-sugar transferases"/>
    <property type="match status" value="1"/>
</dbReference>
<evidence type="ECO:0000313" key="9">
    <source>
        <dbReference type="EMBL" id="CAA9578718.1"/>
    </source>
</evidence>
<keyword evidence="5 7" id="KW-1133">Transmembrane helix</keyword>
<feature type="transmembrane region" description="Helical" evidence="7">
    <location>
        <begin position="20"/>
        <end position="40"/>
    </location>
</feature>
<feature type="domain" description="Glycosyltransferase 2-like" evidence="8">
    <location>
        <begin position="347"/>
        <end position="561"/>
    </location>
</feature>
<dbReference type="InterPro" id="IPR050321">
    <property type="entry name" value="Glycosyltr_2/OpgH_subfam"/>
</dbReference>
<evidence type="ECO:0000256" key="2">
    <source>
        <dbReference type="ARBA" id="ARBA00022676"/>
    </source>
</evidence>
<accession>A0A6J4VGG5</accession>
<dbReference type="EMBL" id="CADCWG010000319">
    <property type="protein sequence ID" value="CAA9578718.1"/>
    <property type="molecule type" value="Genomic_DNA"/>
</dbReference>